<reference evidence="1 2" key="1">
    <citation type="submission" date="2013-07" db="EMBL/GenBank/DDBJ databases">
        <title>Comparative Genomic and Metabolomic Analysis of Twelve Strains of Pseudoalteromonas luteoviolacea.</title>
        <authorList>
            <person name="Vynne N.G."/>
            <person name="Mansson M."/>
            <person name="Gram L."/>
        </authorList>
    </citation>
    <scope>NUCLEOTIDE SEQUENCE [LARGE SCALE GENOMIC DNA]</scope>
    <source>
        <strain evidence="1 2">NCIMB 1942</strain>
    </source>
</reference>
<proteinExistence type="predicted"/>
<name>A0A167HC45_9GAMM</name>
<dbReference type="AlphaFoldDB" id="A0A167HC45"/>
<dbReference type="PATRIC" id="fig|1365253.3.peg.431"/>
<evidence type="ECO:0000313" key="2">
    <source>
        <dbReference type="Proteomes" id="UP000076587"/>
    </source>
</evidence>
<sequence length="88" mass="9127">MNPNSQGEIFLSGNQSDTFVHGADSSIGGALSAKVTIDVSKANSVSKISVPGNPNAILIKTDVPLPTKVNSVKVRKPDGNGGFNYEDL</sequence>
<protein>
    <submittedName>
        <fullName evidence="1">Uncharacterized protein</fullName>
    </submittedName>
</protein>
<dbReference type="RefSeq" id="WP_063375480.1">
    <property type="nucleotide sequence ID" value="NZ_AUXT01000019.1"/>
</dbReference>
<dbReference type="Proteomes" id="UP000076587">
    <property type="component" value="Unassembled WGS sequence"/>
</dbReference>
<evidence type="ECO:0000313" key="1">
    <source>
        <dbReference type="EMBL" id="KZN57959.1"/>
    </source>
</evidence>
<dbReference type="EMBL" id="AUXT01000019">
    <property type="protein sequence ID" value="KZN57959.1"/>
    <property type="molecule type" value="Genomic_DNA"/>
</dbReference>
<organism evidence="1 2">
    <name type="scientific">Pseudoalteromonas luteoviolacea NCIMB 1942</name>
    <dbReference type="NCBI Taxonomy" id="1365253"/>
    <lineage>
        <taxon>Bacteria</taxon>
        <taxon>Pseudomonadati</taxon>
        <taxon>Pseudomonadota</taxon>
        <taxon>Gammaproteobacteria</taxon>
        <taxon>Alteromonadales</taxon>
        <taxon>Pseudoalteromonadaceae</taxon>
        <taxon>Pseudoalteromonas</taxon>
    </lineage>
</organism>
<comment type="caution">
    <text evidence="1">The sequence shown here is derived from an EMBL/GenBank/DDBJ whole genome shotgun (WGS) entry which is preliminary data.</text>
</comment>
<gene>
    <name evidence="1" type="ORF">N482_22930</name>
</gene>
<accession>A0A167HC45</accession>